<accession>A0A6L2L6T2</accession>
<feature type="region of interest" description="Disordered" evidence="3">
    <location>
        <begin position="206"/>
        <end position="238"/>
    </location>
</feature>
<dbReference type="EMBL" id="BKCJ010003847">
    <property type="protein sequence ID" value="GEU57533.1"/>
    <property type="molecule type" value="Genomic_DNA"/>
</dbReference>
<evidence type="ECO:0000256" key="1">
    <source>
        <dbReference type="ARBA" id="ARBA00022842"/>
    </source>
</evidence>
<evidence type="ECO:0000313" key="6">
    <source>
        <dbReference type="EMBL" id="GEU57533.1"/>
    </source>
</evidence>
<dbReference type="GO" id="GO:0015074">
    <property type="term" value="P:DNA integration"/>
    <property type="evidence" value="ECO:0007669"/>
    <property type="project" value="UniProtKB-KW"/>
</dbReference>
<dbReference type="InterPro" id="IPR041577">
    <property type="entry name" value="RT_RNaseH_2"/>
</dbReference>
<dbReference type="Pfam" id="PF17919">
    <property type="entry name" value="RT_RNaseH_2"/>
    <property type="match status" value="1"/>
</dbReference>
<evidence type="ECO:0000259" key="5">
    <source>
        <dbReference type="Pfam" id="PF24626"/>
    </source>
</evidence>
<keyword evidence="2" id="KW-0229">DNA integration</keyword>
<name>A0A6L2L6T2_TANCI</name>
<organism evidence="6">
    <name type="scientific">Tanacetum cinerariifolium</name>
    <name type="common">Dalmatian daisy</name>
    <name type="synonym">Chrysanthemum cinerariifolium</name>
    <dbReference type="NCBI Taxonomy" id="118510"/>
    <lineage>
        <taxon>Eukaryota</taxon>
        <taxon>Viridiplantae</taxon>
        <taxon>Streptophyta</taxon>
        <taxon>Embryophyta</taxon>
        <taxon>Tracheophyta</taxon>
        <taxon>Spermatophyta</taxon>
        <taxon>Magnoliopsida</taxon>
        <taxon>eudicotyledons</taxon>
        <taxon>Gunneridae</taxon>
        <taxon>Pentapetalae</taxon>
        <taxon>asterids</taxon>
        <taxon>campanulids</taxon>
        <taxon>Asterales</taxon>
        <taxon>Asteraceae</taxon>
        <taxon>Asteroideae</taxon>
        <taxon>Anthemideae</taxon>
        <taxon>Anthemidinae</taxon>
        <taxon>Tanacetum</taxon>
    </lineage>
</organism>
<dbReference type="AlphaFoldDB" id="A0A6L2L6T2"/>
<keyword evidence="6" id="KW-0548">Nucleotidyltransferase</keyword>
<dbReference type="InterPro" id="IPR043502">
    <property type="entry name" value="DNA/RNA_pol_sf"/>
</dbReference>
<gene>
    <name evidence="6" type="ORF">Tci_029511</name>
</gene>
<dbReference type="PROSITE" id="PS00141">
    <property type="entry name" value="ASP_PROTEASE"/>
    <property type="match status" value="1"/>
</dbReference>
<reference evidence="6" key="1">
    <citation type="journal article" date="2019" name="Sci. Rep.">
        <title>Draft genome of Tanacetum cinerariifolium, the natural source of mosquito coil.</title>
        <authorList>
            <person name="Yamashiro T."/>
            <person name="Shiraishi A."/>
            <person name="Satake H."/>
            <person name="Nakayama K."/>
        </authorList>
    </citation>
    <scope>NUCLEOTIDE SEQUENCE</scope>
</reference>
<feature type="domain" description="Reverse transcriptase/retrotransposon-derived protein RNase H-like" evidence="4">
    <location>
        <begin position="308"/>
        <end position="376"/>
    </location>
</feature>
<dbReference type="InterPro" id="IPR001969">
    <property type="entry name" value="Aspartic_peptidase_AS"/>
</dbReference>
<evidence type="ECO:0000256" key="2">
    <source>
        <dbReference type="ARBA" id="ARBA00022908"/>
    </source>
</evidence>
<dbReference type="GO" id="GO:0006508">
    <property type="term" value="P:proteolysis"/>
    <property type="evidence" value="ECO:0007669"/>
    <property type="project" value="InterPro"/>
</dbReference>
<feature type="domain" description="Tf2-1-like SH3-like" evidence="5">
    <location>
        <begin position="406"/>
        <end position="459"/>
    </location>
</feature>
<comment type="caution">
    <text evidence="6">The sequence shown here is derived from an EMBL/GenBank/DDBJ whole genome shotgun (WGS) entry which is preliminary data.</text>
</comment>
<dbReference type="InterPro" id="IPR056924">
    <property type="entry name" value="SH3_Tf2-1"/>
</dbReference>
<feature type="compositionally biased region" description="Basic and acidic residues" evidence="3">
    <location>
        <begin position="33"/>
        <end position="42"/>
    </location>
</feature>
<evidence type="ECO:0000259" key="4">
    <source>
        <dbReference type="Pfam" id="PF17919"/>
    </source>
</evidence>
<feature type="region of interest" description="Disordered" evidence="3">
    <location>
        <begin position="33"/>
        <end position="56"/>
    </location>
</feature>
<keyword evidence="6" id="KW-0808">Transferase</keyword>
<evidence type="ECO:0000256" key="3">
    <source>
        <dbReference type="SAM" id="MobiDB-lite"/>
    </source>
</evidence>
<dbReference type="PANTHER" id="PTHR46148:SF59">
    <property type="entry name" value="NUCLEOTIDYLTRANSFERASE, RIBONUCLEASE H"/>
    <property type="match status" value="1"/>
</dbReference>
<dbReference type="SUPFAM" id="SSF56672">
    <property type="entry name" value="DNA/RNA polymerases"/>
    <property type="match status" value="1"/>
</dbReference>
<dbReference type="Pfam" id="PF24626">
    <property type="entry name" value="SH3_Tf2-1"/>
    <property type="match status" value="1"/>
</dbReference>
<protein>
    <submittedName>
        <fullName evidence="6">Putative reverse transcriptase domain-containing protein</fullName>
    </submittedName>
</protein>
<keyword evidence="6" id="KW-0695">RNA-directed DNA polymerase</keyword>
<keyword evidence="1" id="KW-0460">Magnesium</keyword>
<dbReference type="PANTHER" id="PTHR46148">
    <property type="entry name" value="CHROMO DOMAIN-CONTAINING PROTEIN"/>
    <property type="match status" value="1"/>
</dbReference>
<sequence length="542" mass="61435">MRATPATTTTLTTTVTNAQLQALIDRGVATAFAERDTDRSRNGDNNNDSRTGGKRQMTTPRECTYIDFLKNCTVACQVKFASYTLQRSALTWWNSHMRSVGHDVSYAMPWATLKTMITDKYCPRESAKVERYISGLPNMIHGDVKASKPQSMQVAIEFATKIMDKMMLTLVERQAEHKRKFEDTSRNNQYQQQLFKRNNVARAYTVRPGDKNPYGGTKPEHYKSDCPKLNNGNQRNRTGNRNVVARAYDVGTARTNPNSNVSTGTFLLNNRYASILFDTGTDRSFISTAFSSLIDIIPTTLDHGYDVDAPILALPEGSEDFVVYCDASIKGLGVVLMKREKVIGYGSRKLKFHDKSYTTHDLELGAVVFALKIWSYHASIKAATFEALYGRKCRSPICWAEVSPWKGVVCFGKRGKLNPRHIGPFKVLAKVGTVAYRLELSKQLSRVHNTFHVSNLKKCLSNEPLAILLDEIHIDEKLCFIKEPLEIMDHEVKWLMKSHIPIIKVRSKSRRGPEFTWEREDQFRKKYPQLFTTTEPSTNAAS</sequence>
<dbReference type="GO" id="GO:0004190">
    <property type="term" value="F:aspartic-type endopeptidase activity"/>
    <property type="evidence" value="ECO:0007669"/>
    <property type="project" value="InterPro"/>
</dbReference>
<dbReference type="GO" id="GO:0003964">
    <property type="term" value="F:RNA-directed DNA polymerase activity"/>
    <property type="evidence" value="ECO:0007669"/>
    <property type="project" value="UniProtKB-KW"/>
</dbReference>
<proteinExistence type="predicted"/>